<organism evidence="1 2">
    <name type="scientific">Saponaria officinalis</name>
    <name type="common">Common soapwort</name>
    <name type="synonym">Lychnis saponaria</name>
    <dbReference type="NCBI Taxonomy" id="3572"/>
    <lineage>
        <taxon>Eukaryota</taxon>
        <taxon>Viridiplantae</taxon>
        <taxon>Streptophyta</taxon>
        <taxon>Embryophyta</taxon>
        <taxon>Tracheophyta</taxon>
        <taxon>Spermatophyta</taxon>
        <taxon>Magnoliopsida</taxon>
        <taxon>eudicotyledons</taxon>
        <taxon>Gunneridae</taxon>
        <taxon>Pentapetalae</taxon>
        <taxon>Caryophyllales</taxon>
        <taxon>Caryophyllaceae</taxon>
        <taxon>Caryophylleae</taxon>
        <taxon>Saponaria</taxon>
    </lineage>
</organism>
<dbReference type="PANTHER" id="PTHR33070">
    <property type="entry name" value="OS06G0725500 PROTEIN"/>
    <property type="match status" value="1"/>
</dbReference>
<dbReference type="Pfam" id="PF03087">
    <property type="entry name" value="BPS1"/>
    <property type="match status" value="1"/>
</dbReference>
<dbReference type="AlphaFoldDB" id="A0AAW1GYE7"/>
<sequence length="269" mass="30377">MAYHARTVSLPSTLHPVVEQLKEQLNRLRSSQSASTSSSLSQRFTGLKDLYTYVDEFLQLPQNQHDICFDESLDRSLRLLDICTISRDVLVNSKENLQCLQSVLRRRCSGELSIASEASEYLQSRKTAKKTVKKCLQSIKPAQKKDEGNDVVSLLAVVDDITVDSFKSLLSYIGGAEFQSTKSRWSVVAKLVHQKSENVESTSEFGALDGVLSLICQKKKTGINMSQMEDLRIQMVKLESDIREFDEVLECLYRHLVKTRASLLNIHSN</sequence>
<comment type="caution">
    <text evidence="1">The sequence shown here is derived from an EMBL/GenBank/DDBJ whole genome shotgun (WGS) entry which is preliminary data.</text>
</comment>
<name>A0AAW1GYE7_SAPOF</name>
<evidence type="ECO:0000313" key="1">
    <source>
        <dbReference type="EMBL" id="KAK9666697.1"/>
    </source>
</evidence>
<dbReference type="GO" id="GO:0048367">
    <property type="term" value="P:shoot system development"/>
    <property type="evidence" value="ECO:0007669"/>
    <property type="project" value="InterPro"/>
</dbReference>
<dbReference type="PANTHER" id="PTHR33070:SF129">
    <property type="entry name" value="DUF241 DOMAIN PROTEIN"/>
    <property type="match status" value="1"/>
</dbReference>
<accession>A0AAW1GYE7</accession>
<protein>
    <submittedName>
        <fullName evidence="1">Uncharacterized protein</fullName>
    </submittedName>
</protein>
<proteinExistence type="predicted"/>
<keyword evidence="2" id="KW-1185">Reference proteome</keyword>
<gene>
    <name evidence="1" type="ORF">RND81_14G204400</name>
</gene>
<dbReference type="EMBL" id="JBDFQZ010000014">
    <property type="protein sequence ID" value="KAK9666697.1"/>
    <property type="molecule type" value="Genomic_DNA"/>
</dbReference>
<evidence type="ECO:0000313" key="2">
    <source>
        <dbReference type="Proteomes" id="UP001443914"/>
    </source>
</evidence>
<dbReference type="Proteomes" id="UP001443914">
    <property type="component" value="Unassembled WGS sequence"/>
</dbReference>
<dbReference type="GO" id="GO:0048364">
    <property type="term" value="P:root development"/>
    <property type="evidence" value="ECO:0007669"/>
    <property type="project" value="InterPro"/>
</dbReference>
<dbReference type="InterPro" id="IPR004320">
    <property type="entry name" value="BPS1_pln"/>
</dbReference>
<reference evidence="1" key="1">
    <citation type="submission" date="2024-03" db="EMBL/GenBank/DDBJ databases">
        <title>WGS assembly of Saponaria officinalis var. Norfolk2.</title>
        <authorList>
            <person name="Jenkins J."/>
            <person name="Shu S."/>
            <person name="Grimwood J."/>
            <person name="Barry K."/>
            <person name="Goodstein D."/>
            <person name="Schmutz J."/>
            <person name="Leebens-Mack J."/>
            <person name="Osbourn A."/>
        </authorList>
    </citation>
    <scope>NUCLEOTIDE SEQUENCE [LARGE SCALE GENOMIC DNA]</scope>
    <source>
        <strain evidence="1">JIC</strain>
    </source>
</reference>